<dbReference type="EMBL" id="BART01038982">
    <property type="protein sequence ID" value="GAH09538.1"/>
    <property type="molecule type" value="Genomic_DNA"/>
</dbReference>
<accession>X1ELL1</accession>
<reference evidence="1" key="1">
    <citation type="journal article" date="2014" name="Front. Microbiol.">
        <title>High frequency of phylogenetically diverse reductive dehalogenase-homologous genes in deep subseafloor sedimentary metagenomes.</title>
        <authorList>
            <person name="Kawai M."/>
            <person name="Futagami T."/>
            <person name="Toyoda A."/>
            <person name="Takaki Y."/>
            <person name="Nishi S."/>
            <person name="Hori S."/>
            <person name="Arai W."/>
            <person name="Tsubouchi T."/>
            <person name="Morono Y."/>
            <person name="Uchiyama I."/>
            <person name="Ito T."/>
            <person name="Fujiyama A."/>
            <person name="Inagaki F."/>
            <person name="Takami H."/>
        </authorList>
    </citation>
    <scope>NUCLEOTIDE SEQUENCE</scope>
    <source>
        <strain evidence="1">Expedition CK06-06</strain>
    </source>
</reference>
<name>X1ELL1_9ZZZZ</name>
<evidence type="ECO:0000313" key="1">
    <source>
        <dbReference type="EMBL" id="GAH09538.1"/>
    </source>
</evidence>
<feature type="non-terminal residue" evidence="1">
    <location>
        <position position="126"/>
    </location>
</feature>
<sequence>KSSYTTVLQPGESVDIGGYLQNDQTQWSFECSETSVGIELWLLTFDDYVNYKNNQPPYGWGIISDGTKHQDSGIIYRSIYNVSILYFIFTNRGLIPATLTFNVDFASIYQEPILNPPFFNSSMCFE</sequence>
<gene>
    <name evidence="1" type="ORF">S01H4_64340</name>
</gene>
<protein>
    <submittedName>
        <fullName evidence="1">Uncharacterized protein</fullName>
    </submittedName>
</protein>
<organism evidence="1">
    <name type="scientific">marine sediment metagenome</name>
    <dbReference type="NCBI Taxonomy" id="412755"/>
    <lineage>
        <taxon>unclassified sequences</taxon>
        <taxon>metagenomes</taxon>
        <taxon>ecological metagenomes</taxon>
    </lineage>
</organism>
<dbReference type="AlphaFoldDB" id="X1ELL1"/>
<feature type="non-terminal residue" evidence="1">
    <location>
        <position position="1"/>
    </location>
</feature>
<proteinExistence type="predicted"/>
<comment type="caution">
    <text evidence="1">The sequence shown here is derived from an EMBL/GenBank/DDBJ whole genome shotgun (WGS) entry which is preliminary data.</text>
</comment>